<keyword evidence="1" id="KW-0732">Signal</keyword>
<protein>
    <submittedName>
        <fullName evidence="2">Uncharacterized protein</fullName>
    </submittedName>
</protein>
<comment type="caution">
    <text evidence="2">The sequence shown here is derived from an EMBL/GenBank/DDBJ whole genome shotgun (WGS) entry which is preliminary data.</text>
</comment>
<organism evidence="2 3">
    <name type="scientific">Vespula maculifrons</name>
    <name type="common">Eastern yellow jacket</name>
    <name type="synonym">Wasp</name>
    <dbReference type="NCBI Taxonomy" id="7453"/>
    <lineage>
        <taxon>Eukaryota</taxon>
        <taxon>Metazoa</taxon>
        <taxon>Ecdysozoa</taxon>
        <taxon>Arthropoda</taxon>
        <taxon>Hexapoda</taxon>
        <taxon>Insecta</taxon>
        <taxon>Pterygota</taxon>
        <taxon>Neoptera</taxon>
        <taxon>Endopterygota</taxon>
        <taxon>Hymenoptera</taxon>
        <taxon>Apocrita</taxon>
        <taxon>Aculeata</taxon>
        <taxon>Vespoidea</taxon>
        <taxon>Vespidae</taxon>
        <taxon>Vespinae</taxon>
        <taxon>Vespula</taxon>
    </lineage>
</organism>
<accession>A0ABD2BFF1</accession>
<evidence type="ECO:0000313" key="2">
    <source>
        <dbReference type="EMBL" id="KAL2731482.1"/>
    </source>
</evidence>
<gene>
    <name evidence="2" type="ORF">V1477_015305</name>
</gene>
<dbReference type="AlphaFoldDB" id="A0ABD2BFF1"/>
<name>A0ABD2BFF1_VESMC</name>
<proteinExistence type="predicted"/>
<evidence type="ECO:0000256" key="1">
    <source>
        <dbReference type="SAM" id="SignalP"/>
    </source>
</evidence>
<feature type="chain" id="PRO_5044818663" evidence="1">
    <location>
        <begin position="21"/>
        <end position="145"/>
    </location>
</feature>
<keyword evidence="3" id="KW-1185">Reference proteome</keyword>
<feature type="signal peptide" evidence="1">
    <location>
        <begin position="1"/>
        <end position="20"/>
    </location>
</feature>
<dbReference type="EMBL" id="JAYRBN010000076">
    <property type="protein sequence ID" value="KAL2731482.1"/>
    <property type="molecule type" value="Genomic_DNA"/>
</dbReference>
<sequence>MRHTTSFVFLLVFFSTVVEKGRQLEQCEEMEIGGQRKVLSMTTDRFLQSFFDIQGEPYDQLKIGCSTISQTFYKLGIDTIFKGANVAPPCFSSTKLRYKLTKLKDLKGLSISTDESFRDTSLLEERLGENPGTALDTLSLYKINE</sequence>
<dbReference type="Proteomes" id="UP001607303">
    <property type="component" value="Unassembled WGS sequence"/>
</dbReference>
<evidence type="ECO:0000313" key="3">
    <source>
        <dbReference type="Proteomes" id="UP001607303"/>
    </source>
</evidence>
<reference evidence="2 3" key="1">
    <citation type="journal article" date="2024" name="Ann. Entomol. Soc. Am.">
        <title>Genomic analyses of the southern and eastern yellowjacket wasps (Hymenoptera: Vespidae) reveal evolutionary signatures of social life.</title>
        <authorList>
            <person name="Catto M.A."/>
            <person name="Caine P.B."/>
            <person name="Orr S.E."/>
            <person name="Hunt B.G."/>
            <person name="Goodisman M.A.D."/>
        </authorList>
    </citation>
    <scope>NUCLEOTIDE SEQUENCE [LARGE SCALE GENOMIC DNA]</scope>
    <source>
        <strain evidence="2">232</strain>
        <tissue evidence="2">Head and thorax</tissue>
    </source>
</reference>